<evidence type="ECO:0000313" key="3">
    <source>
        <dbReference type="EMBL" id="GAA1756141.1"/>
    </source>
</evidence>
<protein>
    <recommendedName>
        <fullName evidence="5">WD40 repeat protein</fullName>
    </recommendedName>
</protein>
<keyword evidence="4" id="KW-1185">Reference proteome</keyword>
<feature type="chain" id="PRO_5045665144" description="WD40 repeat protein" evidence="2">
    <location>
        <begin position="26"/>
        <end position="307"/>
    </location>
</feature>
<proteinExistence type="inferred from homology"/>
<accession>A0ABN2KJC0</accession>
<keyword evidence="2" id="KW-0732">Signal</keyword>
<organism evidence="3 4">
    <name type="scientific">Nostocoides vanveenii</name>
    <dbReference type="NCBI Taxonomy" id="330835"/>
    <lineage>
        <taxon>Bacteria</taxon>
        <taxon>Bacillati</taxon>
        <taxon>Actinomycetota</taxon>
        <taxon>Actinomycetes</taxon>
        <taxon>Micrococcales</taxon>
        <taxon>Intrasporangiaceae</taxon>
        <taxon>Nostocoides</taxon>
    </lineage>
</organism>
<dbReference type="PANTHER" id="PTHR36842:SF1">
    <property type="entry name" value="PROTEIN TOLB"/>
    <property type="match status" value="1"/>
</dbReference>
<dbReference type="PANTHER" id="PTHR36842">
    <property type="entry name" value="PROTEIN TOLB HOMOLOG"/>
    <property type="match status" value="1"/>
</dbReference>
<feature type="signal peptide" evidence="2">
    <location>
        <begin position="1"/>
        <end position="25"/>
    </location>
</feature>
<comment type="caution">
    <text evidence="3">The sequence shown here is derived from an EMBL/GenBank/DDBJ whole genome shotgun (WGS) entry which is preliminary data.</text>
</comment>
<dbReference type="EMBL" id="BAAAPN010000035">
    <property type="protein sequence ID" value="GAA1756141.1"/>
    <property type="molecule type" value="Genomic_DNA"/>
</dbReference>
<reference evidence="3 4" key="1">
    <citation type="journal article" date="2019" name="Int. J. Syst. Evol. Microbiol.">
        <title>The Global Catalogue of Microorganisms (GCM) 10K type strain sequencing project: providing services to taxonomists for standard genome sequencing and annotation.</title>
        <authorList>
            <consortium name="The Broad Institute Genomics Platform"/>
            <consortium name="The Broad Institute Genome Sequencing Center for Infectious Disease"/>
            <person name="Wu L."/>
            <person name="Ma J."/>
        </authorList>
    </citation>
    <scope>NUCLEOTIDE SEQUENCE [LARGE SCALE GENOMIC DNA]</scope>
    <source>
        <strain evidence="3 4">JCM 15591</strain>
    </source>
</reference>
<dbReference type="PROSITE" id="PS51257">
    <property type="entry name" value="PROKAR_LIPOPROTEIN"/>
    <property type="match status" value="1"/>
</dbReference>
<evidence type="ECO:0000313" key="4">
    <source>
        <dbReference type="Proteomes" id="UP001501475"/>
    </source>
</evidence>
<evidence type="ECO:0000256" key="1">
    <source>
        <dbReference type="ARBA" id="ARBA00009820"/>
    </source>
</evidence>
<dbReference type="Pfam" id="PF07676">
    <property type="entry name" value="PD40"/>
    <property type="match status" value="2"/>
</dbReference>
<sequence length="307" mass="31479">MRATSLAVASLAAGCLATLTAPAQAAYPGTNGRIAVETNSAMFTIAAKGGSMVSLGPGTGPRWSPDGAKLAFAYRGAIWTMNANGTGRIKITSGTGHDVNPTWSPDGKRIAFSRSVTGSKTGRSLAVVTVATKAVAALTAKNDGCAFDPTWAKTGRYVVYIDQCPTGSDSTDTIRKVDTTTGAVSTIVPVTGVAAFGGKWAHYSGRADVLASGTKILWYGYDTDTYETSLVTSDLAGGSVTYVSGTDAEFASGDPAASPDGKLAVSGYGYDVSSVESFCLSSGCTGTFDWDIPSGAWATSVDWQPLH</sequence>
<dbReference type="InterPro" id="IPR011042">
    <property type="entry name" value="6-blade_b-propeller_TolB-like"/>
</dbReference>
<name>A0ABN2KJC0_9MICO</name>
<comment type="similarity">
    <text evidence="1">Belongs to the TolB family.</text>
</comment>
<dbReference type="Proteomes" id="UP001501475">
    <property type="component" value="Unassembled WGS sequence"/>
</dbReference>
<gene>
    <name evidence="3" type="ORF">GCM10009810_14850</name>
</gene>
<evidence type="ECO:0000256" key="2">
    <source>
        <dbReference type="SAM" id="SignalP"/>
    </source>
</evidence>
<evidence type="ECO:0008006" key="5">
    <source>
        <dbReference type="Google" id="ProtNLM"/>
    </source>
</evidence>
<dbReference type="SUPFAM" id="SSF82171">
    <property type="entry name" value="DPP6 N-terminal domain-like"/>
    <property type="match status" value="1"/>
</dbReference>
<dbReference type="RefSeq" id="WP_324385893.1">
    <property type="nucleotide sequence ID" value="NZ_BAAAPN010000035.1"/>
</dbReference>
<dbReference type="InterPro" id="IPR011659">
    <property type="entry name" value="WD40"/>
</dbReference>
<dbReference type="Gene3D" id="2.120.10.30">
    <property type="entry name" value="TolB, C-terminal domain"/>
    <property type="match status" value="1"/>
</dbReference>